<dbReference type="InterPro" id="IPR020904">
    <property type="entry name" value="Sc_DH/Rdtase_CS"/>
</dbReference>
<dbReference type="PANTHER" id="PTHR42760:SF40">
    <property type="entry name" value="3-OXOACYL-[ACYL-CARRIER-PROTEIN] REDUCTASE, CHLOROPLASTIC"/>
    <property type="match status" value="1"/>
</dbReference>
<dbReference type="PROSITE" id="PS00061">
    <property type="entry name" value="ADH_SHORT"/>
    <property type="match status" value="1"/>
</dbReference>
<dbReference type="Proteomes" id="UP000776276">
    <property type="component" value="Unassembled WGS sequence"/>
</dbReference>
<organism evidence="2 3">
    <name type="scientific">Sphingomonas quercus</name>
    <dbReference type="NCBI Taxonomy" id="2842451"/>
    <lineage>
        <taxon>Bacteria</taxon>
        <taxon>Pseudomonadati</taxon>
        <taxon>Pseudomonadota</taxon>
        <taxon>Alphaproteobacteria</taxon>
        <taxon>Sphingomonadales</taxon>
        <taxon>Sphingomonadaceae</taxon>
        <taxon>Sphingomonas</taxon>
    </lineage>
</organism>
<sequence>MTMLDGKRILITGGAGGVGRAVAERMLAAGGRVLLSDREDAALRELAERLGSSGGEIATATVELSDPAGPARLFQRVDEWLGGLDILVACAGVGSGPLSEMDDAGWRHVIDSNLVSYVACTKGAVERIKAGGTREGMIILVGSISVHIKAVGESVYNAAKGGVASFAETLRKELIPDGIRLTLIEPGAIASSMQPFPPEERQRMMEDNKLLPPAQVAEAILFAATRPAGVDVVTLRIEPLDQKIY</sequence>
<dbReference type="InterPro" id="IPR057326">
    <property type="entry name" value="KR_dom"/>
</dbReference>
<dbReference type="PANTHER" id="PTHR42760">
    <property type="entry name" value="SHORT-CHAIN DEHYDROGENASES/REDUCTASES FAMILY MEMBER"/>
    <property type="match status" value="1"/>
</dbReference>
<proteinExistence type="predicted"/>
<dbReference type="EMBL" id="JAHKRT010000003">
    <property type="protein sequence ID" value="MBU3077844.1"/>
    <property type="molecule type" value="Genomic_DNA"/>
</dbReference>
<dbReference type="Pfam" id="PF00106">
    <property type="entry name" value="adh_short"/>
    <property type="match status" value="1"/>
</dbReference>
<evidence type="ECO:0000313" key="2">
    <source>
        <dbReference type="EMBL" id="MBU3077844.1"/>
    </source>
</evidence>
<dbReference type="InterPro" id="IPR002347">
    <property type="entry name" value="SDR_fam"/>
</dbReference>
<dbReference type="SMART" id="SM00822">
    <property type="entry name" value="PKS_KR"/>
    <property type="match status" value="1"/>
</dbReference>
<keyword evidence="3" id="KW-1185">Reference proteome</keyword>
<name>A0ABS6BKR1_9SPHN</name>
<evidence type="ECO:0000313" key="3">
    <source>
        <dbReference type="Proteomes" id="UP000776276"/>
    </source>
</evidence>
<accession>A0ABS6BKR1</accession>
<protein>
    <submittedName>
        <fullName evidence="2">SDR family oxidoreductase</fullName>
    </submittedName>
</protein>
<comment type="caution">
    <text evidence="2">The sequence shown here is derived from an EMBL/GenBank/DDBJ whole genome shotgun (WGS) entry which is preliminary data.</text>
</comment>
<evidence type="ECO:0000259" key="1">
    <source>
        <dbReference type="SMART" id="SM00822"/>
    </source>
</evidence>
<dbReference type="CDD" id="cd05233">
    <property type="entry name" value="SDR_c"/>
    <property type="match status" value="1"/>
</dbReference>
<feature type="domain" description="Ketoreductase" evidence="1">
    <location>
        <begin position="7"/>
        <end position="187"/>
    </location>
</feature>
<gene>
    <name evidence="2" type="ORF">KOF26_08210</name>
</gene>
<dbReference type="RefSeq" id="WP_216322942.1">
    <property type="nucleotide sequence ID" value="NZ_JAHKRT010000003.1"/>
</dbReference>
<reference evidence="2 3" key="1">
    <citation type="submission" date="2021-06" db="EMBL/GenBank/DDBJ databases">
        <title>Sphingomonas sp. XMGL2, whole genome shotgun sequencing project.</title>
        <authorList>
            <person name="Zhao G."/>
            <person name="Shen L."/>
        </authorList>
    </citation>
    <scope>NUCLEOTIDE SEQUENCE [LARGE SCALE GENOMIC DNA]</scope>
    <source>
        <strain evidence="2 3">XMGL2</strain>
    </source>
</reference>